<sequence length="61" mass="7088">MSPILRTPSWIFVRPAVRRMPLVSLILPALSVPPTLALRVILFRCLLRILMRWSPLLRVLK</sequence>
<evidence type="ECO:0000313" key="1">
    <source>
        <dbReference type="EMBL" id="PWK49834.1"/>
    </source>
</evidence>
<comment type="caution">
    <text evidence="1">The sequence shown here is derived from an EMBL/GenBank/DDBJ whole genome shotgun (WGS) entry which is preliminary data.</text>
</comment>
<dbReference type="Proteomes" id="UP000245697">
    <property type="component" value="Unassembled WGS sequence"/>
</dbReference>
<organism evidence="1 2">
    <name type="scientific">Actinoplanes xinjiangensis</name>
    <dbReference type="NCBI Taxonomy" id="512350"/>
    <lineage>
        <taxon>Bacteria</taxon>
        <taxon>Bacillati</taxon>
        <taxon>Actinomycetota</taxon>
        <taxon>Actinomycetes</taxon>
        <taxon>Micromonosporales</taxon>
        <taxon>Micromonosporaceae</taxon>
        <taxon>Actinoplanes</taxon>
    </lineage>
</organism>
<dbReference type="AlphaFoldDB" id="A0A316FM85"/>
<evidence type="ECO:0000313" key="2">
    <source>
        <dbReference type="Proteomes" id="UP000245697"/>
    </source>
</evidence>
<gene>
    <name evidence="1" type="ORF">BC793_104511</name>
</gene>
<proteinExistence type="predicted"/>
<reference evidence="1 2" key="1">
    <citation type="submission" date="2018-05" db="EMBL/GenBank/DDBJ databases">
        <title>Genomic Encyclopedia of Archaeal and Bacterial Type Strains, Phase II (KMG-II): from individual species to whole genera.</title>
        <authorList>
            <person name="Goeker M."/>
        </authorList>
    </citation>
    <scope>NUCLEOTIDE SEQUENCE [LARGE SCALE GENOMIC DNA]</scope>
    <source>
        <strain evidence="1 2">DSM 45184</strain>
    </source>
</reference>
<name>A0A316FM85_9ACTN</name>
<dbReference type="EMBL" id="QGGR01000004">
    <property type="protein sequence ID" value="PWK49834.1"/>
    <property type="molecule type" value="Genomic_DNA"/>
</dbReference>
<accession>A0A316FM85</accession>
<protein>
    <submittedName>
        <fullName evidence="1">Uncharacterized protein</fullName>
    </submittedName>
</protein>
<keyword evidence="2" id="KW-1185">Reference proteome</keyword>